<evidence type="ECO:0000256" key="1">
    <source>
        <dbReference type="SAM" id="MobiDB-lite"/>
    </source>
</evidence>
<protein>
    <recommendedName>
        <fullName evidence="5">DNA-binding transcriptional regulator of glucitol operon</fullName>
    </recommendedName>
</protein>
<organism evidence="3 4">
    <name type="scientific">Spirilliplanes yamanashiensis</name>
    <dbReference type="NCBI Taxonomy" id="42233"/>
    <lineage>
        <taxon>Bacteria</taxon>
        <taxon>Bacillati</taxon>
        <taxon>Actinomycetota</taxon>
        <taxon>Actinomycetes</taxon>
        <taxon>Micromonosporales</taxon>
        <taxon>Micromonosporaceae</taxon>
        <taxon>Spirilliplanes</taxon>
    </lineage>
</organism>
<evidence type="ECO:0000313" key="4">
    <source>
        <dbReference type="Proteomes" id="UP000652013"/>
    </source>
</evidence>
<keyword evidence="2" id="KW-0472">Membrane</keyword>
<name>A0A8J3YD30_9ACTN</name>
<gene>
    <name evidence="3" type="ORF">Sya03_52210</name>
</gene>
<feature type="compositionally biased region" description="Low complexity" evidence="1">
    <location>
        <begin position="81"/>
        <end position="99"/>
    </location>
</feature>
<evidence type="ECO:0008006" key="5">
    <source>
        <dbReference type="Google" id="ProtNLM"/>
    </source>
</evidence>
<keyword evidence="2" id="KW-1133">Transmembrane helix</keyword>
<feature type="transmembrane region" description="Helical" evidence="2">
    <location>
        <begin position="41"/>
        <end position="60"/>
    </location>
</feature>
<comment type="caution">
    <text evidence="3">The sequence shown here is derived from an EMBL/GenBank/DDBJ whole genome shotgun (WGS) entry which is preliminary data.</text>
</comment>
<feature type="transmembrane region" description="Helical" evidence="2">
    <location>
        <begin position="9"/>
        <end position="29"/>
    </location>
</feature>
<dbReference type="EMBL" id="BOOY01000036">
    <property type="protein sequence ID" value="GIJ05869.1"/>
    <property type="molecule type" value="Genomic_DNA"/>
</dbReference>
<proteinExistence type="predicted"/>
<keyword evidence="2" id="KW-0812">Transmembrane</keyword>
<dbReference type="RefSeq" id="WP_203941050.1">
    <property type="nucleotide sequence ID" value="NZ_BAAAGJ010000003.1"/>
</dbReference>
<dbReference type="Proteomes" id="UP000652013">
    <property type="component" value="Unassembled WGS sequence"/>
</dbReference>
<dbReference type="AlphaFoldDB" id="A0A8J3YD30"/>
<reference evidence="3" key="1">
    <citation type="submission" date="2021-01" db="EMBL/GenBank/DDBJ databases">
        <title>Whole genome shotgun sequence of Spirilliplanes yamanashiensis NBRC 15828.</title>
        <authorList>
            <person name="Komaki H."/>
            <person name="Tamura T."/>
        </authorList>
    </citation>
    <scope>NUCLEOTIDE SEQUENCE</scope>
    <source>
        <strain evidence="3">NBRC 15828</strain>
    </source>
</reference>
<sequence>MRALLTRAWIVRHLVALTLVAAFLALGWWQIGRAAGGNSLSWAYAFEWPVFALFVVFLWFREVQQERRRGAGPAPEPEAPPQSAAGFGRPVRVPAAPARPADDDPELAAYNDYLAWLNAHPGARPGDYPGPRPA</sequence>
<feature type="region of interest" description="Disordered" evidence="1">
    <location>
        <begin position="69"/>
        <end position="105"/>
    </location>
</feature>
<keyword evidence="4" id="KW-1185">Reference proteome</keyword>
<accession>A0A8J3YD30</accession>
<evidence type="ECO:0000256" key="2">
    <source>
        <dbReference type="SAM" id="Phobius"/>
    </source>
</evidence>
<evidence type="ECO:0000313" key="3">
    <source>
        <dbReference type="EMBL" id="GIJ05869.1"/>
    </source>
</evidence>